<dbReference type="InterPro" id="IPR047655">
    <property type="entry name" value="Transpos_IS630-like"/>
</dbReference>
<dbReference type="OrthoDB" id="5762865at2"/>
<evidence type="ECO:0000313" key="2">
    <source>
        <dbReference type="EMBL" id="KFI19746.1"/>
    </source>
</evidence>
<name>A0A0E2Z3G9_9GAMM</name>
<keyword evidence="2" id="KW-0255">Endonuclease</keyword>
<keyword evidence="2" id="KW-0378">Hydrolase</keyword>
<dbReference type="PANTHER" id="PTHR46564">
    <property type="entry name" value="TRANSPOSASE"/>
    <property type="match status" value="1"/>
</dbReference>
<evidence type="ECO:0000313" key="3">
    <source>
        <dbReference type="Proteomes" id="UP000028839"/>
    </source>
</evidence>
<evidence type="ECO:0000259" key="1">
    <source>
        <dbReference type="Pfam" id="PF13358"/>
    </source>
</evidence>
<dbReference type="NCBIfam" id="NF033545">
    <property type="entry name" value="transpos_IS630"/>
    <property type="match status" value="1"/>
</dbReference>
<accession>A0A0E2Z3G9</accession>
<dbReference type="InterPro" id="IPR036397">
    <property type="entry name" value="RNaseH_sf"/>
</dbReference>
<feature type="domain" description="Tc1-like transposase DDE" evidence="1">
    <location>
        <begin position="22"/>
        <end position="159"/>
    </location>
</feature>
<dbReference type="AlphaFoldDB" id="A0A0E2Z3G9"/>
<proteinExistence type="predicted"/>
<dbReference type="PANTHER" id="PTHR46564:SF1">
    <property type="entry name" value="TRANSPOSASE"/>
    <property type="match status" value="1"/>
</dbReference>
<dbReference type="InterPro" id="IPR038717">
    <property type="entry name" value="Tc1-like_DDE_dom"/>
</dbReference>
<organism evidence="2 3">
    <name type="scientific">Nitrosococcus oceani C-27</name>
    <dbReference type="NCBI Taxonomy" id="314279"/>
    <lineage>
        <taxon>Bacteria</taxon>
        <taxon>Pseudomonadati</taxon>
        <taxon>Pseudomonadota</taxon>
        <taxon>Gammaproteobacteria</taxon>
        <taxon>Chromatiales</taxon>
        <taxon>Chromatiaceae</taxon>
        <taxon>Nitrosococcus</taxon>
    </lineage>
</organism>
<keyword evidence="2" id="KW-0540">Nuclease</keyword>
<gene>
    <name evidence="2" type="ORF">IB75_06950</name>
</gene>
<comment type="caution">
    <text evidence="2">The sequence shown here is derived from an EMBL/GenBank/DDBJ whole genome shotgun (WGS) entry which is preliminary data.</text>
</comment>
<sequence length="174" mass="20232">MKRLAFLEKLESEHRRFGFKNLIYMDETGFDAHCYRDAGWVKKGQKILGLVTGKREQRTHLMMAQRHAAKGGKRQWLAPMLFKGSCNAKIVETWIEHFLMKELHEPTIVVMDNASFHNHERIQKILAKDYHYLIPLPPYSPDLNPIEQTFGAMKKRRQSMPDGTTIGDLISSYS</sequence>
<dbReference type="Proteomes" id="UP000028839">
    <property type="component" value="Unassembled WGS sequence"/>
</dbReference>
<dbReference type="EMBL" id="JPGN01000041">
    <property type="protein sequence ID" value="KFI19746.1"/>
    <property type="molecule type" value="Genomic_DNA"/>
</dbReference>
<dbReference type="GO" id="GO:0003676">
    <property type="term" value="F:nucleic acid binding"/>
    <property type="evidence" value="ECO:0007669"/>
    <property type="project" value="InterPro"/>
</dbReference>
<reference evidence="2 3" key="1">
    <citation type="submission" date="2014-07" db="EMBL/GenBank/DDBJ databases">
        <title>Comparative analysis of Nitrosococcus oceani genome inventories of strains from Pacific and Atlantic gyres.</title>
        <authorList>
            <person name="Lim C.K."/>
            <person name="Wang L."/>
            <person name="Sayavedra-Soto L.A."/>
            <person name="Klotz M.G."/>
        </authorList>
    </citation>
    <scope>NUCLEOTIDE SEQUENCE [LARGE SCALE GENOMIC DNA]</scope>
    <source>
        <strain evidence="2 3">C-27</strain>
    </source>
</reference>
<protein>
    <submittedName>
        <fullName evidence="2">DDE endonuclease</fullName>
    </submittedName>
</protein>
<dbReference type="GO" id="GO:0004519">
    <property type="term" value="F:endonuclease activity"/>
    <property type="evidence" value="ECO:0007669"/>
    <property type="project" value="UniProtKB-KW"/>
</dbReference>
<dbReference type="Pfam" id="PF13358">
    <property type="entry name" value="DDE_3"/>
    <property type="match status" value="1"/>
</dbReference>
<dbReference type="HOGENOM" id="CLU_056788_10_0_6"/>
<dbReference type="Gene3D" id="3.30.420.10">
    <property type="entry name" value="Ribonuclease H-like superfamily/Ribonuclease H"/>
    <property type="match status" value="1"/>
</dbReference>